<name>A0A246JIE5_9BURK</name>
<dbReference type="GO" id="GO:0016042">
    <property type="term" value="P:lipid catabolic process"/>
    <property type="evidence" value="ECO:0007669"/>
    <property type="project" value="InterPro"/>
</dbReference>
<evidence type="ECO:0000313" key="1">
    <source>
        <dbReference type="EMBL" id="OWQ92300.1"/>
    </source>
</evidence>
<evidence type="ECO:0000313" key="2">
    <source>
        <dbReference type="Proteomes" id="UP000197468"/>
    </source>
</evidence>
<dbReference type="PANTHER" id="PTHR34853">
    <property type="match status" value="1"/>
</dbReference>
<dbReference type="EMBL" id="NIOF01000002">
    <property type="protein sequence ID" value="OWQ92300.1"/>
    <property type="molecule type" value="Genomic_DNA"/>
</dbReference>
<organism evidence="1 2">
    <name type="scientific">Roseateles aquatilis</name>
    <dbReference type="NCBI Taxonomy" id="431061"/>
    <lineage>
        <taxon>Bacteria</taxon>
        <taxon>Pseudomonadati</taxon>
        <taxon>Pseudomonadota</taxon>
        <taxon>Betaproteobacteria</taxon>
        <taxon>Burkholderiales</taxon>
        <taxon>Sphaerotilaceae</taxon>
        <taxon>Roseateles</taxon>
    </lineage>
</organism>
<accession>A0A246JIE5</accession>
<dbReference type="Pfam" id="PF03583">
    <property type="entry name" value="LIP"/>
    <property type="match status" value="1"/>
</dbReference>
<dbReference type="PIRSF" id="PIRSF029171">
    <property type="entry name" value="Esterase_LipA"/>
    <property type="match status" value="1"/>
</dbReference>
<reference evidence="1 2" key="1">
    <citation type="journal article" date="2008" name="Int. J. Syst. Evol. Microbiol.">
        <title>Description of Roseateles aquatilis sp. nov. and Roseateles terrae sp. nov., in the class Betaproteobacteria, and emended description of the genus Roseateles.</title>
        <authorList>
            <person name="Gomila M."/>
            <person name="Bowien B."/>
            <person name="Falsen E."/>
            <person name="Moore E.R."/>
            <person name="Lalucat J."/>
        </authorList>
    </citation>
    <scope>NUCLEOTIDE SEQUENCE [LARGE SCALE GENOMIC DNA]</scope>
    <source>
        <strain evidence="1 2">CCUG 48205</strain>
    </source>
</reference>
<dbReference type="Gene3D" id="3.40.50.1820">
    <property type="entry name" value="alpha/beta hydrolase"/>
    <property type="match status" value="2"/>
</dbReference>
<dbReference type="GO" id="GO:0004806">
    <property type="term" value="F:triacylglycerol lipase activity"/>
    <property type="evidence" value="ECO:0007669"/>
    <property type="project" value="InterPro"/>
</dbReference>
<dbReference type="OrthoDB" id="9955at2"/>
<gene>
    <name evidence="1" type="ORF">CDN99_05740</name>
</gene>
<dbReference type="SUPFAM" id="SSF53474">
    <property type="entry name" value="alpha/beta-Hydrolases"/>
    <property type="match status" value="1"/>
</dbReference>
<comment type="caution">
    <text evidence="1">The sequence shown here is derived from an EMBL/GenBank/DDBJ whole genome shotgun (WGS) entry which is preliminary data.</text>
</comment>
<dbReference type="AlphaFoldDB" id="A0A246JIE5"/>
<dbReference type="PANTHER" id="PTHR34853:SF1">
    <property type="entry name" value="LIPASE 5"/>
    <property type="match status" value="1"/>
</dbReference>
<proteinExistence type="predicted"/>
<dbReference type="InterPro" id="IPR029058">
    <property type="entry name" value="AB_hydrolase_fold"/>
</dbReference>
<sequence>MGTLAVGAALSANAQTFAPKPDPTQGDGRVSDFYRWTEAIPATPGRLLRTEPLPELVGLPEAARQLRILYTSTSGFDGKTPVVISGALFIPRGTPPAGGWPVLAWGHGTVGLADICAPSWAGRSYRDVRYLSRWLREGFAIVASDYEGLGVAGPHPLINVPMLAYGILDSARAVIRDVPGLDNRVLLVGQSQGGIGVFAAAAYQTRYAPELGVKGSVATGVIYRDPKATPIPLQRDPNKVDDSLAYGFFGFVVDQQHDPSLKPEEVFTEQGLPLVAQARQACLSQVASDVVGNGLTIANARLATPGPGYQKYLADAPRRSARYSEYPTLAIPHPVFIGTGADDVTPSAISQLALMRDACAAGTVVEGHLYAGLGHSATVNASLKDSVPFAKKAIAGQPIQPRCAPSLE</sequence>
<dbReference type="Proteomes" id="UP000197468">
    <property type="component" value="Unassembled WGS sequence"/>
</dbReference>
<protein>
    <submittedName>
        <fullName evidence="1">Signal peptide-containing protein</fullName>
    </submittedName>
</protein>
<keyword evidence="2" id="KW-1185">Reference proteome</keyword>
<dbReference type="InterPro" id="IPR005152">
    <property type="entry name" value="Lipase_secreted"/>
</dbReference>